<evidence type="ECO:0008006" key="3">
    <source>
        <dbReference type="Google" id="ProtNLM"/>
    </source>
</evidence>
<dbReference type="Gene3D" id="1.25.40.20">
    <property type="entry name" value="Ankyrin repeat-containing domain"/>
    <property type="match status" value="2"/>
</dbReference>
<dbReference type="SUPFAM" id="SSF48403">
    <property type="entry name" value="Ankyrin repeat"/>
    <property type="match status" value="1"/>
</dbReference>
<reference evidence="1 2" key="1">
    <citation type="journal article" date="2014" name="Genome Announc.">
        <title>Draft Genome Sequences of Marinobacter similis A3d10T and Marinobacter salarius R9SW1T.</title>
        <authorList>
            <person name="Ivanova E.P."/>
            <person name="Ng H.J."/>
            <person name="Webb H.K."/>
            <person name="Feng G."/>
            <person name="Oshima K."/>
            <person name="Hattori M."/>
            <person name="Ohkuma M."/>
            <person name="Sergeev A.F."/>
            <person name="Mikhailov V.V."/>
            <person name="Crawford R.J."/>
            <person name="Sawabe T."/>
        </authorList>
    </citation>
    <scope>NUCLEOTIDE SEQUENCE [LARGE SCALE GENOMIC DNA]</scope>
    <source>
        <strain evidence="2">A3d10 and R9SW1</strain>
    </source>
</reference>
<sequence>MHSTPAYPNHLEIIRSLARGFDTKGSDKWIDDHAGKWDFDYRAIPVATDKVLFEPLSRYIGEDFARNVATWLNRFCKTYSWFVANLSLEGLSHSEALRILSSHLFSAFGAEAVRTACSILDGPPPEQYLSPDKQAIEGLFEWLELSVPGWDDFYNQLSKEVKDRMRRWQTGAQLPALSSLSALFSQQDAGKFFDETQRTRLRALLVTARAVDHYRALPIGEIAIERAHGYSNANLRDIHSRVVEECMLKAPQFKLIAERNVMLATLLHPGREKSFKDQVFAQQALTHFKIFLHQIAPSGSLSYCQSWHEARWLTLSGKLDRATETYQRAFEQSYFHAGPNQGLIIQEALAVAAMLPSPPKTFLRQLRNGQVVLGLEVPLDLGDKSGVSSRYDKHLENWFIPQYRGHFTKIFPAHGGFPGAEYPQQEPDLLGSIFVTDDDLAKKPSFKAPNRKIKIGQLRQKRIPQLTYFVWRENADAVQKLLDAGADVNQLSEAGDSALLQAVQLLDVTTPNQKPGDDSFFTLLSEKPHKPEVLNATTQKKRLSLLTAAINTNRLDVLRKLLDIGCAPDSRAGIELSTPLYYCIQKIGLVKGKSEVLRQITQVPQDQVLLESIRRYTSGSLGMTLEAQRQYLERVASDPRYKNIHQAAGKILVETEQKSFDLDVLRAMAGLLIKRRADTNAEQNYPIPGYTPLMLAIESDELALVNRMISAGGILEKTYLDQNSGKWVTPLQIATEFQAHSVLKEVFGKG</sequence>
<evidence type="ECO:0000313" key="2">
    <source>
        <dbReference type="Proteomes" id="UP000035081"/>
    </source>
</evidence>
<proteinExistence type="predicted"/>
<name>W5Z3N3_9GAMM</name>
<organism evidence="1 2">
    <name type="scientific">Marinobacter salarius</name>
    <dbReference type="NCBI Taxonomy" id="1420917"/>
    <lineage>
        <taxon>Bacteria</taxon>
        <taxon>Pseudomonadati</taxon>
        <taxon>Pseudomonadota</taxon>
        <taxon>Gammaproteobacteria</taxon>
        <taxon>Pseudomonadales</taxon>
        <taxon>Marinobacteraceae</taxon>
        <taxon>Marinobacter</taxon>
    </lineage>
</organism>
<dbReference type="KEGG" id="msr:AU15_07355"/>
<dbReference type="Proteomes" id="UP000035081">
    <property type="component" value="Chromosome"/>
</dbReference>
<dbReference type="EMBL" id="CP007152">
    <property type="protein sequence ID" value="AHI33088.1"/>
    <property type="molecule type" value="Genomic_DNA"/>
</dbReference>
<protein>
    <recommendedName>
        <fullName evidence="3">Ankyrin repeats (3 copies)</fullName>
    </recommendedName>
</protein>
<dbReference type="AlphaFoldDB" id="W5Z3N3"/>
<evidence type="ECO:0000313" key="1">
    <source>
        <dbReference type="EMBL" id="AHI33088.1"/>
    </source>
</evidence>
<gene>
    <name evidence="1" type="ORF">AU15_07355</name>
</gene>
<accession>W5Z3N3</accession>
<dbReference type="InterPro" id="IPR036770">
    <property type="entry name" value="Ankyrin_rpt-contain_sf"/>
</dbReference>
<dbReference type="SMART" id="SM00248">
    <property type="entry name" value="ANK"/>
    <property type="match status" value="4"/>
</dbReference>
<dbReference type="InterPro" id="IPR002110">
    <property type="entry name" value="Ankyrin_rpt"/>
</dbReference>
<dbReference type="HOGENOM" id="CLU_363172_0_0_6"/>